<dbReference type="SUPFAM" id="SSF52540">
    <property type="entry name" value="P-loop containing nucleoside triphosphate hydrolases"/>
    <property type="match status" value="2"/>
</dbReference>
<evidence type="ECO:0000256" key="4">
    <source>
        <dbReference type="ARBA" id="ARBA00023242"/>
    </source>
</evidence>
<comment type="caution">
    <text evidence="8">The sequence shown here is derived from an EMBL/GenBank/DDBJ whole genome shotgun (WGS) entry which is preliminary data.</text>
</comment>
<evidence type="ECO:0000313" key="9">
    <source>
        <dbReference type="EMBL" id="KAI1232787.1"/>
    </source>
</evidence>
<feature type="coiled-coil region" evidence="5">
    <location>
        <begin position="1893"/>
        <end position="1948"/>
    </location>
</feature>
<evidence type="ECO:0000256" key="5">
    <source>
        <dbReference type="SAM" id="Coils"/>
    </source>
</evidence>
<protein>
    <recommendedName>
        <fullName evidence="7">Calponin-homology (CH) domain-containing protein</fullName>
    </recommendedName>
</protein>
<feature type="compositionally biased region" description="Polar residues" evidence="6">
    <location>
        <begin position="1489"/>
        <end position="1498"/>
    </location>
</feature>
<dbReference type="InterPro" id="IPR003959">
    <property type="entry name" value="ATPase_AAA_core"/>
</dbReference>
<dbReference type="PANTHER" id="PTHR12784:SF6">
    <property type="entry name" value="NEURON NAVIGATOR 2"/>
    <property type="match status" value="1"/>
</dbReference>
<feature type="compositionally biased region" description="Polar residues" evidence="6">
    <location>
        <begin position="194"/>
        <end position="206"/>
    </location>
</feature>
<feature type="compositionally biased region" description="Low complexity" evidence="6">
    <location>
        <begin position="1499"/>
        <end position="1540"/>
    </location>
</feature>
<dbReference type="Pfam" id="PF00307">
    <property type="entry name" value="CH"/>
    <property type="match status" value="1"/>
</dbReference>
<feature type="compositionally biased region" description="Polar residues" evidence="6">
    <location>
        <begin position="1184"/>
        <end position="1195"/>
    </location>
</feature>
<feature type="compositionally biased region" description="Low complexity" evidence="6">
    <location>
        <begin position="1789"/>
        <end position="1800"/>
    </location>
</feature>
<feature type="compositionally biased region" description="Polar residues" evidence="6">
    <location>
        <begin position="1294"/>
        <end position="1306"/>
    </location>
</feature>
<feature type="compositionally biased region" description="Polar residues" evidence="6">
    <location>
        <begin position="360"/>
        <end position="375"/>
    </location>
</feature>
<dbReference type="OrthoDB" id="2161974at2759"/>
<feature type="region of interest" description="Disordered" evidence="6">
    <location>
        <begin position="2726"/>
        <end position="2756"/>
    </location>
</feature>
<evidence type="ECO:0000259" key="7">
    <source>
        <dbReference type="PROSITE" id="PS50021"/>
    </source>
</evidence>
<dbReference type="GO" id="GO:0016887">
    <property type="term" value="F:ATP hydrolysis activity"/>
    <property type="evidence" value="ECO:0007669"/>
    <property type="project" value="InterPro"/>
</dbReference>
<dbReference type="Gene3D" id="1.10.418.10">
    <property type="entry name" value="Calponin-like domain"/>
    <property type="match status" value="1"/>
</dbReference>
<dbReference type="SMART" id="SM00033">
    <property type="entry name" value="CH"/>
    <property type="match status" value="1"/>
</dbReference>
<dbReference type="Proteomes" id="UP000618051">
    <property type="component" value="Unassembled WGS sequence"/>
</dbReference>
<evidence type="ECO:0000256" key="2">
    <source>
        <dbReference type="ARBA" id="ARBA00006255"/>
    </source>
</evidence>
<feature type="compositionally biased region" description="Low complexity" evidence="6">
    <location>
        <begin position="115"/>
        <end position="127"/>
    </location>
</feature>
<dbReference type="Pfam" id="PF00004">
    <property type="entry name" value="AAA"/>
    <property type="match status" value="1"/>
</dbReference>
<feature type="compositionally biased region" description="Polar residues" evidence="6">
    <location>
        <begin position="1541"/>
        <end position="1553"/>
    </location>
</feature>
<feature type="region of interest" description="Disordered" evidence="6">
    <location>
        <begin position="114"/>
        <end position="234"/>
    </location>
</feature>
<dbReference type="InterPro" id="IPR001715">
    <property type="entry name" value="CH_dom"/>
</dbReference>
<dbReference type="GO" id="GO:0005634">
    <property type="term" value="C:nucleus"/>
    <property type="evidence" value="ECO:0007669"/>
    <property type="project" value="UniProtKB-SubCell"/>
</dbReference>
<feature type="compositionally biased region" description="Polar residues" evidence="6">
    <location>
        <begin position="545"/>
        <end position="569"/>
    </location>
</feature>
<evidence type="ECO:0000313" key="10">
    <source>
        <dbReference type="Proteomes" id="UP000618051"/>
    </source>
</evidence>
<keyword evidence="3 5" id="KW-0175">Coiled coil</keyword>
<accession>A0A835NH14</accession>
<evidence type="ECO:0000256" key="3">
    <source>
        <dbReference type="ARBA" id="ARBA00023054"/>
    </source>
</evidence>
<feature type="compositionally biased region" description="Polar residues" evidence="6">
    <location>
        <begin position="1415"/>
        <end position="1428"/>
    </location>
</feature>
<keyword evidence="4" id="KW-0539">Nucleus</keyword>
<feature type="compositionally biased region" description="Low complexity" evidence="6">
    <location>
        <begin position="2636"/>
        <end position="2648"/>
    </location>
</feature>
<dbReference type="PANTHER" id="PTHR12784">
    <property type="entry name" value="STEERIN"/>
    <property type="match status" value="1"/>
</dbReference>
<dbReference type="EMBL" id="JADDUC010000231">
    <property type="protein sequence ID" value="KAG0115332.1"/>
    <property type="molecule type" value="Genomic_DNA"/>
</dbReference>
<feature type="region of interest" description="Disordered" evidence="6">
    <location>
        <begin position="1489"/>
        <end position="1554"/>
    </location>
</feature>
<feature type="region of interest" description="Disordered" evidence="6">
    <location>
        <begin position="1403"/>
        <end position="1476"/>
    </location>
</feature>
<feature type="region of interest" description="Disordered" evidence="6">
    <location>
        <begin position="260"/>
        <end position="341"/>
    </location>
</feature>
<feature type="compositionally biased region" description="Polar residues" evidence="6">
    <location>
        <begin position="273"/>
        <end position="287"/>
    </location>
</feature>
<feature type="compositionally biased region" description="Polar residues" evidence="6">
    <location>
        <begin position="1979"/>
        <end position="1999"/>
    </location>
</feature>
<comment type="subcellular location">
    <subcellularLocation>
        <location evidence="1">Nucleus</location>
    </subcellularLocation>
</comment>
<dbReference type="InterPro" id="IPR039041">
    <property type="entry name" value="Nav/unc-53"/>
</dbReference>
<dbReference type="FunFam" id="3.40.50.300:FF:000451">
    <property type="entry name" value="Neuron navigator 2"/>
    <property type="match status" value="1"/>
</dbReference>
<feature type="region of interest" description="Disordered" evidence="6">
    <location>
        <begin position="1828"/>
        <end position="1865"/>
    </location>
</feature>
<dbReference type="Pfam" id="PF25408">
    <property type="entry name" value="AAA_lid_NAV1"/>
    <property type="match status" value="1"/>
</dbReference>
<feature type="compositionally biased region" description="Polar residues" evidence="6">
    <location>
        <begin position="385"/>
        <end position="395"/>
    </location>
</feature>
<dbReference type="FunFam" id="1.10.418.10:FF:000018">
    <property type="entry name" value="Neuron navigator 2"/>
    <property type="match status" value="1"/>
</dbReference>
<dbReference type="InterPro" id="IPR036872">
    <property type="entry name" value="CH_dom_sf"/>
</dbReference>
<dbReference type="EMBL" id="JADDUC020000021">
    <property type="protein sequence ID" value="KAI1232787.1"/>
    <property type="molecule type" value="Genomic_DNA"/>
</dbReference>
<reference evidence="9" key="3">
    <citation type="submission" date="2022-01" db="EMBL/GenBank/DDBJ databases">
        <authorList>
            <person name="Rubenstein D.R."/>
        </authorList>
    </citation>
    <scope>NUCLEOTIDE SEQUENCE</scope>
    <source>
        <strain evidence="9">SS15</strain>
        <tissue evidence="9">Liver</tissue>
    </source>
</reference>
<comment type="similarity">
    <text evidence="2">Belongs to the Nav/unc-53 family.</text>
</comment>
<organism evidence="8">
    <name type="scientific">Lamprotornis superbus</name>
    <dbReference type="NCBI Taxonomy" id="245042"/>
    <lineage>
        <taxon>Eukaryota</taxon>
        <taxon>Metazoa</taxon>
        <taxon>Chordata</taxon>
        <taxon>Craniata</taxon>
        <taxon>Vertebrata</taxon>
        <taxon>Euteleostomi</taxon>
        <taxon>Archelosauria</taxon>
        <taxon>Archosauria</taxon>
        <taxon>Dinosauria</taxon>
        <taxon>Saurischia</taxon>
        <taxon>Theropoda</taxon>
        <taxon>Coelurosauria</taxon>
        <taxon>Aves</taxon>
        <taxon>Neognathae</taxon>
        <taxon>Neoaves</taxon>
        <taxon>Telluraves</taxon>
        <taxon>Australaves</taxon>
        <taxon>Passeriformes</taxon>
        <taxon>Sturnidae</taxon>
        <taxon>Lamprotornis</taxon>
    </lineage>
</organism>
<gene>
    <name evidence="9" type="ORF">IHE44_0006629</name>
    <name evidence="8" type="ORF">IHE44_006427</name>
</gene>
<feature type="domain" description="Calponin-homology (CH)" evidence="7">
    <location>
        <begin position="8"/>
        <end position="115"/>
    </location>
</feature>
<dbReference type="CDD" id="cd21285">
    <property type="entry name" value="CH_NAV2"/>
    <property type="match status" value="1"/>
</dbReference>
<feature type="compositionally biased region" description="Low complexity" evidence="6">
    <location>
        <begin position="1431"/>
        <end position="1442"/>
    </location>
</feature>
<feature type="region of interest" description="Disordered" evidence="6">
    <location>
        <begin position="1742"/>
        <end position="1774"/>
    </location>
</feature>
<sequence>MKLLFDVKNLKTIYTDWANHYLAKSGHKRLIKDLQQDVTDGVLLAEIIQVVANEKIEDINGCPKNRSQMIENIDACLSFLAAKGINIQGLSAEEIRNGNLKAILGLFFSLSRYKQQQQQQPQHHPSQPAGPPSQCQPGLSQQQVPAPLQTPCQQPPQAGQHQFKAQSEMQSSRLPGPTTRVSAAGSEAKARGSISANNRRSQSFNNYDKAKPGLLPAAPTSTSDKEPADSTASQLTGMNENVSSSVQGCSAVPCNNSSAIPQPSSAIKPWRSKSLSAKHTATSSMLSVKQPAVEPPKPPSEIAKTAPNGQKSMLEKLKLFNSKGGSKAGGTTLECPGSRDNSCEKLETLLSFEESEEIDATNQNVNNPGSMSSSPKIALKGIAQRTFSRALTNKKSSPKGNEKEKEKQKEKEKDKSKDITKRTSITEKLDLKEEPKEEQAALTTTTEMPKKSSKIASFIPKGGKLNSAKKEASAPSHSGIPKPGMKNATGKSSSAPAPAKEGERSRGGKASSGLSHQKSQLDSRHSSSSSSLASSEGKGCVGGLHSSSSSQAVNGPAVSTHSTGSNTVSVQLPQPQQQYSHPNTATVAPFMYRSQTDNEGNVTAEASTGGVSMDSALYIKTAQPALEDLSGEDAETRRLRTVKNIADLRQNLEETMSSLRGTQVTHSGRSLLSLSGRPTPLSWRLGQASPRLQAGDAPSMGNGYPPRANASRFVSAEPAAGRYLYSAPLRRQLATRGGGVCHVDIADKAGDDGDLEGIAMDAAGYMSDGDVLGKNIRADDITSGANQQIGQGFPTAHHPIFINVAIKFGLGKAHVHSEILPADTAACSSEHWSISPFLLWVRVSHCQGESCVLSGLWCLSSSVLGTATTVPGLLELFQSQVWCFVGRYLTDGGLGLYTRRLNRLPDSMATVRETLQRGTALGLGDADSWDDSSSVSSGISDTIDNLSTDDINTSSSISSYANTPASSRKNLDAQVRALVYSMFTIKQKHLWPEGFKGGGAAFQRLQENFGRGSEHIHLVLRLQGRRGGINTSPKPISPYLGTAHPWVSFDYVRLELTAFHIFRSVPKAASSCSGDQIARQEIRKQQEQRKAGWTGLKCFFGITVKEFVRNFRWRIITVMELNMSFINETDAEKHSQVERNSLWSGDEVKKSDGGSDSGIKMEPGSKWRRNPSDVSDESDKSTSGRKNTVISQTGSWRRGMSAQVGITTPRPKPSTTPGTLKTPGTGKTDDAKVSEKGRLSPKDGHVKRSPSDAGRSSGDESKKLPTSNSRTTAANANTFGFKKQSGSAVGMTIITASGATLTSRSATLGKIPKSSGLMGRTTGRKTSVDGSQNQDDGYLALSARTNLQYRSLPRPSKSSSRSGAGNRSSTSSIDSNISSKSAGLPVPKIREPAKVILGSSLPGLVNQTDKEKGISSDNESVASCNSVKVNPASQPAASGAQSTHQQGVKYPDVASPTLRRLFGGKPSKQVPITTAENMKNSVVISNPHATMNQQGNLDSPSGSGVLSSGGSSPLYGKSTDLNQSPLASSPSSAHSAPSNSLTWGTNASSSSAVSKDGIGYQSVSSLHTSCESIDISLSSGGGLSHNSSSGLIPASKDDSLTPFVRTNSVKTTLSESPLSSPAASPKFCRNTLPRRQDRRTLKAVGFVAHLSEANCFVPDCAQLSALLCSSSSPCVIQCRQSLTAAWLMSVSKYLGTFILVQINAKMWFIGMVPAACLCKPHLGEEVCACVCREAPAPFPLKSDPHLDRNTLPKKGLRYTPSSQLRSQEDAKEWLRSHSAGGLQDTAANSPFSSGSSVTSPSGTRFNFSQLASPTSAAQMSLSNTGMLRTHSLSNADGPYDPYGDTRLRNSSVSLDDKSRTMSRSGSFRDGFEEVHGSSLSLVSSTSSIYSTPEEKCQSEIRKLRRELDASQEKVSALTTQLTANDSELNELRKTIELLKKQNAAAQAAINGVINTPELNCKGPGAAQPTELRIRRQHSSDSVSSINSATSHSSVGSNIESDSKKKKRKNWLRSSFKQAFGKKKSPKSASSHSDIEEMTDSSLPSSPKLPHHNTTVSTPLLRASHSNSLISECTDSEAETVMQLRNELRDKEMKLTDIRLEALSSAHQLDQLREAMNRMQSEIEKLKAENDRLKSENHGSCSRAQSQVSISSSPRHSVGLSQHSLNLTESTSLDMLLDDTGDGSARKEGGRHVKIVVNFQDEMKWKEDSRPRTFLIGCIGVSGKTKWDVLDGVVRRLFKEYIIHVDPVSQLGLNSDSVLGYSIGEIKRTNSAETPELLPCGYLVGENNTISVTIKGLCENSLDGLVFESLIPKPILQRYVSLLMEHRRIILSGPSGTGKTYLANRLSEYMVLREGRELAEGIIATFNVDHKSSKELRQYLSNLADQCNSENNAVDMPLVIILDNLHHVSSLGEIFNGLLNCKYHKCPYIIGTMNQATSSTPNLQLHHNFRWVLCANHTEPVKGFLGRFLRRKLIETEISGRMRNAELVKIIDWIPKVWQHLNKFLEAHSSSDVTIGPRLFLSCPIDVDGSRVWFTDLWNYSIIPYLLEAVREGLQLYGRRAPWEDPAKWVMDTYPWAATPQHHEWPPLLQLRPEDVGFDGYSVAREGSTSKQVPVSDAEGDPLMNMLMRLQEAANYSSPQSYDSDSNSNSHHDDILDSSLETGVRGNFTAVKQTALCHVLSGKRGEREYLPMLLLTKHIYKSVAGLCPLESCSSRGPLAVHRHARTPPKELHFPGDTTTPSTAAVPQPAPHSSEGFEGQKKLFNSNKLQEYAGFSMYRERNIITNTLSRACGFKGT</sequence>
<feature type="compositionally biased region" description="Low complexity" evidence="6">
    <location>
        <begin position="526"/>
        <end position="535"/>
    </location>
</feature>
<dbReference type="InterPro" id="IPR057126">
    <property type="entry name" value="NAV1-like_ubiquitin-like"/>
</dbReference>
<feature type="compositionally biased region" description="Low complexity" evidence="6">
    <location>
        <begin position="1213"/>
        <end position="1226"/>
    </location>
</feature>
<feature type="region of interest" description="Disordered" evidence="6">
    <location>
        <begin position="2636"/>
        <end position="2656"/>
    </location>
</feature>
<reference evidence="8" key="1">
    <citation type="submission" date="2020-10" db="EMBL/GenBank/DDBJ databases">
        <title>Feather gene expression reveals the developmental basis of iridescence in African starlings.</title>
        <authorList>
            <person name="Rubenstein D.R."/>
        </authorList>
    </citation>
    <scope>NUCLEOTIDE SEQUENCE</scope>
    <source>
        <strain evidence="8">SS15</strain>
        <tissue evidence="8">Liver</tissue>
    </source>
</reference>
<feature type="region of interest" description="Disordered" evidence="6">
    <location>
        <begin position="1781"/>
        <end position="1800"/>
    </location>
</feature>
<dbReference type="SUPFAM" id="SSF47576">
    <property type="entry name" value="Calponin-homology domain, CH-domain"/>
    <property type="match status" value="1"/>
</dbReference>
<feature type="region of interest" description="Disordered" evidence="6">
    <location>
        <begin position="1136"/>
        <end position="1385"/>
    </location>
</feature>
<feature type="compositionally biased region" description="Polar residues" evidence="6">
    <location>
        <begin position="1264"/>
        <end position="1278"/>
    </location>
</feature>
<proteinExistence type="inferred from homology"/>
<feature type="compositionally biased region" description="Low complexity" evidence="6">
    <location>
        <begin position="2139"/>
        <end position="2157"/>
    </location>
</feature>
<dbReference type="Gene3D" id="3.40.50.300">
    <property type="entry name" value="P-loop containing nucleotide triphosphate hydrolases"/>
    <property type="match status" value="1"/>
</dbReference>
<dbReference type="Pfam" id="PF23092">
    <property type="entry name" value="Ubiquitin_6"/>
    <property type="match status" value="1"/>
</dbReference>
<name>A0A835NH14_9PASS</name>
<dbReference type="InterPro" id="IPR057568">
    <property type="entry name" value="CortBP2_NAV1-like_AAA_lid"/>
</dbReference>
<dbReference type="InterPro" id="IPR027417">
    <property type="entry name" value="P-loop_NTPase"/>
</dbReference>
<evidence type="ECO:0000313" key="8">
    <source>
        <dbReference type="EMBL" id="KAG0115332.1"/>
    </source>
</evidence>
<feature type="region of interest" description="Disordered" evidence="6">
    <location>
        <begin position="355"/>
        <end position="569"/>
    </location>
</feature>
<feature type="compositionally biased region" description="Basic and acidic residues" evidence="6">
    <location>
        <begin position="400"/>
        <end position="439"/>
    </location>
</feature>
<feature type="region of interest" description="Disordered" evidence="6">
    <location>
        <begin position="1955"/>
        <end position="2059"/>
    </location>
</feature>
<dbReference type="GO" id="GO:0022008">
    <property type="term" value="P:neurogenesis"/>
    <property type="evidence" value="ECO:0007669"/>
    <property type="project" value="InterPro"/>
</dbReference>
<feature type="region of interest" description="Disordered" evidence="6">
    <location>
        <begin position="2129"/>
        <end position="2159"/>
    </location>
</feature>
<dbReference type="GO" id="GO:0005524">
    <property type="term" value="F:ATP binding"/>
    <property type="evidence" value="ECO:0007669"/>
    <property type="project" value="InterPro"/>
</dbReference>
<evidence type="ECO:0000256" key="1">
    <source>
        <dbReference type="ARBA" id="ARBA00004123"/>
    </source>
</evidence>
<feature type="compositionally biased region" description="Low complexity" evidence="6">
    <location>
        <begin position="1350"/>
        <end position="1381"/>
    </location>
</feature>
<keyword evidence="10" id="KW-1185">Reference proteome</keyword>
<dbReference type="InterPro" id="IPR003593">
    <property type="entry name" value="AAA+_ATPase"/>
</dbReference>
<feature type="compositionally biased region" description="Basic and acidic residues" evidence="6">
    <location>
        <begin position="1227"/>
        <end position="1250"/>
    </location>
</feature>
<dbReference type="SMART" id="SM00382">
    <property type="entry name" value="AAA"/>
    <property type="match status" value="1"/>
</dbReference>
<feature type="compositionally biased region" description="Polar residues" evidence="6">
    <location>
        <begin position="135"/>
        <end position="173"/>
    </location>
</feature>
<evidence type="ECO:0000256" key="6">
    <source>
        <dbReference type="SAM" id="MobiDB-lite"/>
    </source>
</evidence>
<reference evidence="9 10" key="2">
    <citation type="journal article" date="2021" name="J. Hered.">
        <title>Feather Gene Expression Elucidates the Developmental Basis of Plumage Iridescence in African Starlings.</title>
        <authorList>
            <person name="Rubenstein D.R."/>
            <person name="Corvelo A."/>
            <person name="MacManes M.D."/>
            <person name="Maia R."/>
            <person name="Narzisi G."/>
            <person name="Rousaki A."/>
            <person name="Vandenabeele P."/>
            <person name="Shawkey M.D."/>
            <person name="Solomon J."/>
        </authorList>
    </citation>
    <scope>NUCLEOTIDE SEQUENCE [LARGE SCALE GENOMIC DNA]</scope>
    <source>
        <strain evidence="9">SS15</strain>
    </source>
</reference>
<feature type="compositionally biased region" description="Polar residues" evidence="6">
    <location>
        <begin position="1324"/>
        <end position="1335"/>
    </location>
</feature>
<dbReference type="PROSITE" id="PS50021">
    <property type="entry name" value="CH"/>
    <property type="match status" value="1"/>
</dbReference>